<evidence type="ECO:0000313" key="2">
    <source>
        <dbReference type="Proteomes" id="UP000032544"/>
    </source>
</evidence>
<keyword evidence="2" id="KW-1185">Reference proteome</keyword>
<dbReference type="EMBL" id="JRHC01000001">
    <property type="protein sequence ID" value="KJF44577.1"/>
    <property type="molecule type" value="Genomic_DNA"/>
</dbReference>
<name>A0A0D8JCC5_9BACT</name>
<dbReference type="AlphaFoldDB" id="A0A0D8JCC5"/>
<comment type="caution">
    <text evidence="1">The sequence shown here is derived from an EMBL/GenBank/DDBJ whole genome shotgun (WGS) entry which is preliminary data.</text>
</comment>
<organism evidence="1 2">
    <name type="scientific">Draconibacterium sediminis</name>
    <dbReference type="NCBI Taxonomy" id="1544798"/>
    <lineage>
        <taxon>Bacteria</taxon>
        <taxon>Pseudomonadati</taxon>
        <taxon>Bacteroidota</taxon>
        <taxon>Bacteroidia</taxon>
        <taxon>Marinilabiliales</taxon>
        <taxon>Prolixibacteraceae</taxon>
        <taxon>Draconibacterium</taxon>
    </lineage>
</organism>
<accession>A0A0D8JCC5</accession>
<gene>
    <name evidence="1" type="ORF">LH29_03640</name>
</gene>
<evidence type="ECO:0008006" key="3">
    <source>
        <dbReference type="Google" id="ProtNLM"/>
    </source>
</evidence>
<sequence>MFAQENPLSRFEDIIGKWEGTGEGFGNAKSKITADYSWLMNKQYIEVKHHSEFEPTAQNADGEVHDDKGIISFDRAREMVLFRQYHNEGYFTEYALNDSISTPKHLVFETERIENFVPGGRARFTINIIADNEIETVFDVGFPEREMACFGTNRMKKQ</sequence>
<dbReference type="Proteomes" id="UP000032544">
    <property type="component" value="Unassembled WGS sequence"/>
</dbReference>
<proteinExistence type="predicted"/>
<evidence type="ECO:0000313" key="1">
    <source>
        <dbReference type="EMBL" id="KJF44577.1"/>
    </source>
</evidence>
<protein>
    <recommendedName>
        <fullName evidence="3">THAP4-like heme-binding beta-barrel domain-containing protein</fullName>
    </recommendedName>
</protein>
<reference evidence="1 2" key="1">
    <citation type="submission" date="2014-09" db="EMBL/GenBank/DDBJ databases">
        <title>Draft Genome Sequence of Draconibacterium sp. JN14CK-3.</title>
        <authorList>
            <person name="Dong C."/>
            <person name="Lai Q."/>
            <person name="Shao Z."/>
        </authorList>
    </citation>
    <scope>NUCLEOTIDE SEQUENCE [LARGE SCALE GENOMIC DNA]</scope>
    <source>
        <strain evidence="1 2">JN14CK-3</strain>
    </source>
</reference>